<comment type="caution">
    <text evidence="9">The sequence shown here is derived from an EMBL/GenBank/DDBJ whole genome shotgun (WGS) entry which is preliminary data.</text>
</comment>
<protein>
    <submittedName>
        <fullName evidence="9">ABC transporter ATP-binding protein</fullName>
    </submittedName>
</protein>
<evidence type="ECO:0000313" key="10">
    <source>
        <dbReference type="Proteomes" id="UP000682111"/>
    </source>
</evidence>
<dbReference type="GO" id="GO:0015833">
    <property type="term" value="P:peptide transport"/>
    <property type="evidence" value="ECO:0007669"/>
    <property type="project" value="InterPro"/>
</dbReference>
<reference evidence="9" key="1">
    <citation type="submission" date="2021-03" db="EMBL/GenBank/DDBJ databases">
        <title>Antimicrobial resistance genes in bacteria isolated from Japanese honey, and their potential for conferring macrolide and lincosamide resistance in the American foulbrood pathogen Paenibacillus larvae.</title>
        <authorList>
            <person name="Okamoto M."/>
            <person name="Kumagai M."/>
            <person name="Kanamori H."/>
            <person name="Takamatsu D."/>
        </authorList>
    </citation>
    <scope>NUCLEOTIDE SEQUENCE</scope>
    <source>
        <strain evidence="9">J27TS8</strain>
    </source>
</reference>
<keyword evidence="10" id="KW-1185">Reference proteome</keyword>
<dbReference type="PROSITE" id="PS00211">
    <property type="entry name" value="ABC_TRANSPORTER_1"/>
    <property type="match status" value="1"/>
</dbReference>
<dbReference type="PANTHER" id="PTHR43297:SF2">
    <property type="entry name" value="DIPEPTIDE TRANSPORT ATP-BINDING PROTEIN DPPD"/>
    <property type="match status" value="1"/>
</dbReference>
<dbReference type="Pfam" id="PF00005">
    <property type="entry name" value="ABC_tran"/>
    <property type="match status" value="1"/>
</dbReference>
<dbReference type="InterPro" id="IPR050388">
    <property type="entry name" value="ABC_Ni/Peptide_Import"/>
</dbReference>
<dbReference type="PANTHER" id="PTHR43297">
    <property type="entry name" value="OLIGOPEPTIDE TRANSPORT ATP-BINDING PROTEIN APPD"/>
    <property type="match status" value="1"/>
</dbReference>
<dbReference type="GO" id="GO:0016887">
    <property type="term" value="F:ATP hydrolysis activity"/>
    <property type="evidence" value="ECO:0007669"/>
    <property type="project" value="InterPro"/>
</dbReference>
<dbReference type="OrthoDB" id="9802264at2"/>
<keyword evidence="6 9" id="KW-0067">ATP-binding</keyword>
<dbReference type="GO" id="GO:0005524">
    <property type="term" value="F:ATP binding"/>
    <property type="evidence" value="ECO:0007669"/>
    <property type="project" value="UniProtKB-KW"/>
</dbReference>
<dbReference type="CDD" id="cd03257">
    <property type="entry name" value="ABC_NikE_OppD_transporters"/>
    <property type="match status" value="1"/>
</dbReference>
<dbReference type="InterPro" id="IPR017871">
    <property type="entry name" value="ABC_transporter-like_CS"/>
</dbReference>
<evidence type="ECO:0000313" key="9">
    <source>
        <dbReference type="EMBL" id="GIN64351.1"/>
    </source>
</evidence>
<organism evidence="9 10">
    <name type="scientific">Robertmurraya siralis</name>
    <dbReference type="NCBI Taxonomy" id="77777"/>
    <lineage>
        <taxon>Bacteria</taxon>
        <taxon>Bacillati</taxon>
        <taxon>Bacillota</taxon>
        <taxon>Bacilli</taxon>
        <taxon>Bacillales</taxon>
        <taxon>Bacillaceae</taxon>
        <taxon>Robertmurraya</taxon>
    </lineage>
</organism>
<evidence type="ECO:0000256" key="5">
    <source>
        <dbReference type="ARBA" id="ARBA00022741"/>
    </source>
</evidence>
<dbReference type="SUPFAM" id="SSF52540">
    <property type="entry name" value="P-loop containing nucleoside triphosphate hydrolases"/>
    <property type="match status" value="1"/>
</dbReference>
<proteinExistence type="inferred from homology"/>
<dbReference type="NCBIfam" id="TIGR01727">
    <property type="entry name" value="oligo_HPY"/>
    <property type="match status" value="1"/>
</dbReference>
<evidence type="ECO:0000256" key="3">
    <source>
        <dbReference type="ARBA" id="ARBA00022448"/>
    </source>
</evidence>
<dbReference type="Proteomes" id="UP000682111">
    <property type="component" value="Unassembled WGS sequence"/>
</dbReference>
<evidence type="ECO:0000256" key="6">
    <source>
        <dbReference type="ARBA" id="ARBA00022840"/>
    </source>
</evidence>
<feature type="domain" description="ABC transporter" evidence="8">
    <location>
        <begin position="8"/>
        <end position="257"/>
    </location>
</feature>
<comment type="subcellular location">
    <subcellularLocation>
        <location evidence="1">Cell membrane</location>
        <topology evidence="1">Peripheral membrane protein</topology>
    </subcellularLocation>
</comment>
<evidence type="ECO:0000259" key="8">
    <source>
        <dbReference type="PROSITE" id="PS50893"/>
    </source>
</evidence>
<dbReference type="Pfam" id="PF08352">
    <property type="entry name" value="oligo_HPY"/>
    <property type="match status" value="1"/>
</dbReference>
<dbReference type="RefSeq" id="WP_137742721.1">
    <property type="nucleotide sequence ID" value="NZ_BORC01000013.1"/>
</dbReference>
<evidence type="ECO:0000256" key="2">
    <source>
        <dbReference type="ARBA" id="ARBA00005417"/>
    </source>
</evidence>
<evidence type="ECO:0000256" key="1">
    <source>
        <dbReference type="ARBA" id="ARBA00004202"/>
    </source>
</evidence>
<sequence>MSEPILSVKDLQIEFKSGSIVTKAVNGVTFSLNENESLGIVGESGSGKSVTATSILRLIPNPPGKITGGEIIFKGKNLLTLSNREIREIRGNEISMIFQDPSTSLNPVFTVGNQIIESIRTHKAVSKKEARELAIKMLELVGIPAPEKRIDMYPHEFSGGMRQRVMIAIALSCDPKLLIADEPTTALDVTVQAQILNLMKELQAKLNMSIIMITHDLGVVWETCDKIIVMYAGRVVESGTVAELYKNSLHPYTWGLLDSQITESQNNLKPLATIPGSPPDLSFEVKGCPFVERCPYAQTVCFEKTPQLMEPTKGHAVACHFQTSDQKLERKEDAYFDGSTT</sequence>
<dbReference type="Gene3D" id="3.40.50.300">
    <property type="entry name" value="P-loop containing nucleotide triphosphate hydrolases"/>
    <property type="match status" value="1"/>
</dbReference>
<gene>
    <name evidence="9" type="ORF">J27TS8_43440</name>
</gene>
<keyword evidence="5" id="KW-0547">Nucleotide-binding</keyword>
<dbReference type="InterPro" id="IPR027417">
    <property type="entry name" value="P-loop_NTPase"/>
</dbReference>
<dbReference type="AlphaFoldDB" id="A0A919WMD0"/>
<evidence type="ECO:0000256" key="7">
    <source>
        <dbReference type="ARBA" id="ARBA00023136"/>
    </source>
</evidence>
<keyword evidence="4" id="KW-1003">Cell membrane</keyword>
<accession>A0A919WMD0</accession>
<dbReference type="SMART" id="SM00382">
    <property type="entry name" value="AAA"/>
    <property type="match status" value="1"/>
</dbReference>
<dbReference type="PROSITE" id="PS50893">
    <property type="entry name" value="ABC_TRANSPORTER_2"/>
    <property type="match status" value="1"/>
</dbReference>
<name>A0A919WMD0_9BACI</name>
<keyword evidence="3" id="KW-0813">Transport</keyword>
<dbReference type="InterPro" id="IPR003593">
    <property type="entry name" value="AAA+_ATPase"/>
</dbReference>
<dbReference type="InterPro" id="IPR003439">
    <property type="entry name" value="ABC_transporter-like_ATP-bd"/>
</dbReference>
<dbReference type="InterPro" id="IPR013563">
    <property type="entry name" value="Oligopep_ABC_C"/>
</dbReference>
<evidence type="ECO:0000256" key="4">
    <source>
        <dbReference type="ARBA" id="ARBA00022475"/>
    </source>
</evidence>
<comment type="similarity">
    <text evidence="2">Belongs to the ABC transporter superfamily.</text>
</comment>
<dbReference type="GO" id="GO:0005886">
    <property type="term" value="C:plasma membrane"/>
    <property type="evidence" value="ECO:0007669"/>
    <property type="project" value="UniProtKB-SubCell"/>
</dbReference>
<dbReference type="FunFam" id="3.40.50.300:FF:000016">
    <property type="entry name" value="Oligopeptide ABC transporter ATP-binding component"/>
    <property type="match status" value="1"/>
</dbReference>
<keyword evidence="7" id="KW-0472">Membrane</keyword>
<dbReference type="EMBL" id="BORC01000013">
    <property type="protein sequence ID" value="GIN64351.1"/>
    <property type="molecule type" value="Genomic_DNA"/>
</dbReference>